<sequence length="200" mass="20978">MSPRLVTRLSVTTAIVTPCALVGLAALASNPDYGLLCGITGFVVLVAGLGVVTGLRPTWWLIGPALALEIVLLVASRPAVRAEVMVLRGVRTPVVVTAAHRSKDKAGRVSWKCDLRRTDGLPLPHSALEGYEGCFGPSDVGRTQDVLVDPAGWVPPQAPHVDRVALDEAIVMIGAAAVLFAGLAITAGRLNLRAVGRRVR</sequence>
<accession>A0ABN0V4C4</accession>
<evidence type="ECO:0000313" key="2">
    <source>
        <dbReference type="EMBL" id="GAA0274835.1"/>
    </source>
</evidence>
<evidence type="ECO:0000313" key="3">
    <source>
        <dbReference type="Proteomes" id="UP001501867"/>
    </source>
</evidence>
<comment type="caution">
    <text evidence="2">The sequence shown here is derived from an EMBL/GenBank/DDBJ whole genome shotgun (WGS) entry which is preliminary data.</text>
</comment>
<dbReference type="EMBL" id="BAAABV010000009">
    <property type="protein sequence ID" value="GAA0274835.1"/>
    <property type="molecule type" value="Genomic_DNA"/>
</dbReference>
<feature type="transmembrane region" description="Helical" evidence="1">
    <location>
        <begin position="169"/>
        <end position="192"/>
    </location>
</feature>
<feature type="transmembrane region" description="Helical" evidence="1">
    <location>
        <begin position="9"/>
        <end position="27"/>
    </location>
</feature>
<organism evidence="2 3">
    <name type="scientific">Streptomyces polychromogenes</name>
    <dbReference type="NCBI Taxonomy" id="67342"/>
    <lineage>
        <taxon>Bacteria</taxon>
        <taxon>Bacillati</taxon>
        <taxon>Actinomycetota</taxon>
        <taxon>Actinomycetes</taxon>
        <taxon>Kitasatosporales</taxon>
        <taxon>Streptomycetaceae</taxon>
        <taxon>Streptomyces</taxon>
    </lineage>
</organism>
<feature type="transmembrane region" description="Helical" evidence="1">
    <location>
        <begin position="33"/>
        <end position="52"/>
    </location>
</feature>
<keyword evidence="1" id="KW-0812">Transmembrane</keyword>
<reference evidence="2 3" key="1">
    <citation type="journal article" date="2019" name="Int. J. Syst. Evol. Microbiol.">
        <title>The Global Catalogue of Microorganisms (GCM) 10K type strain sequencing project: providing services to taxonomists for standard genome sequencing and annotation.</title>
        <authorList>
            <consortium name="The Broad Institute Genomics Platform"/>
            <consortium name="The Broad Institute Genome Sequencing Center for Infectious Disease"/>
            <person name="Wu L."/>
            <person name="Ma J."/>
        </authorList>
    </citation>
    <scope>NUCLEOTIDE SEQUENCE [LARGE SCALE GENOMIC DNA]</scope>
    <source>
        <strain evidence="2 3">JCM 4505</strain>
    </source>
</reference>
<gene>
    <name evidence="2" type="ORF">GCM10010302_10560</name>
</gene>
<keyword evidence="1" id="KW-1133">Transmembrane helix</keyword>
<name>A0ABN0V4C4_9ACTN</name>
<proteinExistence type="predicted"/>
<keyword evidence="3" id="KW-1185">Reference proteome</keyword>
<protein>
    <recommendedName>
        <fullName evidence="4">Integral membrane protein</fullName>
    </recommendedName>
</protein>
<dbReference type="Proteomes" id="UP001501867">
    <property type="component" value="Unassembled WGS sequence"/>
</dbReference>
<evidence type="ECO:0000256" key="1">
    <source>
        <dbReference type="SAM" id="Phobius"/>
    </source>
</evidence>
<evidence type="ECO:0008006" key="4">
    <source>
        <dbReference type="Google" id="ProtNLM"/>
    </source>
</evidence>
<keyword evidence="1" id="KW-0472">Membrane</keyword>